<dbReference type="AlphaFoldDB" id="A0A7S0S7Z3"/>
<gene>
    <name evidence="6" type="ORF">MANT1106_LOCUS1226</name>
</gene>
<dbReference type="InterPro" id="IPR022830">
    <property type="entry name" value="Indigdn_synthA-like"/>
</dbReference>
<protein>
    <recommendedName>
        <fullName evidence="7">Pseudouridine-5'-phosphate glycosidase</fullName>
    </recommendedName>
</protein>
<keyword evidence="2" id="KW-0378">Hydrolase</keyword>
<dbReference type="GO" id="GO:0016798">
    <property type="term" value="F:hydrolase activity, acting on glycosyl bonds"/>
    <property type="evidence" value="ECO:0007669"/>
    <property type="project" value="UniProtKB-KW"/>
</dbReference>
<dbReference type="PANTHER" id="PTHR42909">
    <property type="entry name" value="ZGC:136858"/>
    <property type="match status" value="1"/>
</dbReference>
<keyword evidence="5" id="KW-0326">Glycosidase</keyword>
<evidence type="ECO:0008006" key="7">
    <source>
        <dbReference type="Google" id="ProtNLM"/>
    </source>
</evidence>
<dbReference type="Gene3D" id="3.40.1790.10">
    <property type="entry name" value="Indigoidine synthase domain"/>
    <property type="match status" value="1"/>
</dbReference>
<dbReference type="HAMAP" id="MF_01876">
    <property type="entry name" value="PsiMP_glycosidase"/>
    <property type="match status" value="1"/>
</dbReference>
<evidence type="ECO:0000256" key="5">
    <source>
        <dbReference type="ARBA" id="ARBA00023295"/>
    </source>
</evidence>
<sequence length="378" mass="38007">MEEQVRCRHRASSRRVAALAGHLHAAEPAVGVGVSSTATATSTLWRHPTSSSAQRTAPALSLAEVAAGSGGGVVVAAEVAAALASGRAVVALESTIVSHGMPYPQNLAMAREVEAVVRLHGAVPATIAIMDGVPHVGLSDEHLERLAKMGAAAAKVSRRDIASVVARGVTGATTVSATMLLAARAGIAVFVTGGIGGVHRGGERTMDVSADLTELGRTPVAVVCAGAKSVLDIPRTLEFLETQGAAVVGYGVDEFPAFFTRASGCAAPARVDTPRQAAALIKAGRRLGLGGVVFGVPIPAADEALGAGVEAAIGQALSQAEEEHVIGNAVTPFLLKRIRELTGGASLSANIALVKNNAAVGAQIAAALANLDATHASR</sequence>
<dbReference type="GO" id="GO:0004730">
    <property type="term" value="F:pseudouridylate synthase activity"/>
    <property type="evidence" value="ECO:0007669"/>
    <property type="project" value="InterPro"/>
</dbReference>
<dbReference type="InterPro" id="IPR007342">
    <property type="entry name" value="PsuG"/>
</dbReference>
<dbReference type="SUPFAM" id="SSF110581">
    <property type="entry name" value="Indigoidine synthase A-like"/>
    <property type="match status" value="1"/>
</dbReference>
<accession>A0A7S0S7Z3</accession>
<keyword evidence="1" id="KW-0479">Metal-binding</keyword>
<dbReference type="GO" id="GO:0005737">
    <property type="term" value="C:cytoplasm"/>
    <property type="evidence" value="ECO:0007669"/>
    <property type="project" value="TreeGrafter"/>
</dbReference>
<dbReference type="PANTHER" id="PTHR42909:SF1">
    <property type="entry name" value="CARBOHYDRATE KINASE PFKB DOMAIN-CONTAINING PROTEIN"/>
    <property type="match status" value="1"/>
</dbReference>
<name>A0A7S0S7Z3_9CHLO</name>
<evidence type="ECO:0000256" key="3">
    <source>
        <dbReference type="ARBA" id="ARBA00023211"/>
    </source>
</evidence>
<keyword evidence="4" id="KW-0456">Lyase</keyword>
<evidence type="ECO:0000256" key="1">
    <source>
        <dbReference type="ARBA" id="ARBA00022723"/>
    </source>
</evidence>
<evidence type="ECO:0000313" key="6">
    <source>
        <dbReference type="EMBL" id="CAD8698545.1"/>
    </source>
</evidence>
<proteinExistence type="inferred from homology"/>
<evidence type="ECO:0000256" key="2">
    <source>
        <dbReference type="ARBA" id="ARBA00022801"/>
    </source>
</evidence>
<organism evidence="6">
    <name type="scientific">Mantoniella antarctica</name>
    <dbReference type="NCBI Taxonomy" id="81844"/>
    <lineage>
        <taxon>Eukaryota</taxon>
        <taxon>Viridiplantae</taxon>
        <taxon>Chlorophyta</taxon>
        <taxon>Mamiellophyceae</taxon>
        <taxon>Mamiellales</taxon>
        <taxon>Mamiellaceae</taxon>
        <taxon>Mantoniella</taxon>
    </lineage>
</organism>
<dbReference type="Pfam" id="PF04227">
    <property type="entry name" value="Indigoidine_A"/>
    <property type="match status" value="1"/>
</dbReference>
<evidence type="ECO:0000256" key="4">
    <source>
        <dbReference type="ARBA" id="ARBA00023239"/>
    </source>
</evidence>
<dbReference type="GO" id="GO:0046872">
    <property type="term" value="F:metal ion binding"/>
    <property type="evidence" value="ECO:0007669"/>
    <property type="project" value="UniProtKB-KW"/>
</dbReference>
<keyword evidence="3" id="KW-0464">Manganese</keyword>
<reference evidence="6" key="1">
    <citation type="submission" date="2021-01" db="EMBL/GenBank/DDBJ databases">
        <authorList>
            <person name="Corre E."/>
            <person name="Pelletier E."/>
            <person name="Niang G."/>
            <person name="Scheremetjew M."/>
            <person name="Finn R."/>
            <person name="Kale V."/>
            <person name="Holt S."/>
            <person name="Cochrane G."/>
            <person name="Meng A."/>
            <person name="Brown T."/>
            <person name="Cohen L."/>
        </authorList>
    </citation>
    <scope>NUCLEOTIDE SEQUENCE</scope>
    <source>
        <strain evidence="6">SL-175</strain>
    </source>
</reference>
<dbReference type="EMBL" id="HBFC01002392">
    <property type="protein sequence ID" value="CAD8698545.1"/>
    <property type="molecule type" value="Transcribed_RNA"/>
</dbReference>